<dbReference type="SUPFAM" id="SSF55874">
    <property type="entry name" value="ATPase domain of HSP90 chaperone/DNA topoisomerase II/histidine kinase"/>
    <property type="match status" value="1"/>
</dbReference>
<dbReference type="InterPro" id="IPR029151">
    <property type="entry name" value="Sensor-like_sf"/>
</dbReference>
<evidence type="ECO:0000256" key="10">
    <source>
        <dbReference type="ARBA" id="ARBA00022840"/>
    </source>
</evidence>
<dbReference type="RefSeq" id="WP_014658097.1">
    <property type="nucleotide sequence ID" value="NC_017731.1"/>
</dbReference>
<keyword evidence="4" id="KW-1003">Cell membrane</keyword>
<dbReference type="GO" id="GO:0005886">
    <property type="term" value="C:plasma membrane"/>
    <property type="evidence" value="ECO:0007669"/>
    <property type="project" value="UniProtKB-SubCell"/>
</dbReference>
<dbReference type="InterPro" id="IPR039506">
    <property type="entry name" value="SPOB_a"/>
</dbReference>
<keyword evidence="9 16" id="KW-0418">Kinase</keyword>
<dbReference type="FunFam" id="3.30.450.20:FF:000018">
    <property type="entry name" value="Sensor histidine kinase DcuS"/>
    <property type="match status" value="1"/>
</dbReference>
<dbReference type="InterPro" id="IPR000014">
    <property type="entry name" value="PAS"/>
</dbReference>
<evidence type="ECO:0000256" key="12">
    <source>
        <dbReference type="ARBA" id="ARBA00023012"/>
    </source>
</evidence>
<dbReference type="Gene3D" id="3.30.565.10">
    <property type="entry name" value="Histidine kinase-like ATPase, C-terminal domain"/>
    <property type="match status" value="1"/>
</dbReference>
<evidence type="ECO:0000256" key="5">
    <source>
        <dbReference type="ARBA" id="ARBA00022553"/>
    </source>
</evidence>
<evidence type="ECO:0000256" key="2">
    <source>
        <dbReference type="ARBA" id="ARBA00004651"/>
    </source>
</evidence>
<dbReference type="GO" id="GO:0000155">
    <property type="term" value="F:phosphorelay sensor kinase activity"/>
    <property type="evidence" value="ECO:0007669"/>
    <property type="project" value="InterPro"/>
</dbReference>
<dbReference type="PANTHER" id="PTHR42878:SF14">
    <property type="entry name" value="OSMOLARITY TWO-COMPONENT SYSTEM PROTEIN SSK1"/>
    <property type="match status" value="1"/>
</dbReference>
<dbReference type="SUPFAM" id="SSF55890">
    <property type="entry name" value="Sporulation response regulatory protein Spo0B"/>
    <property type="match status" value="1"/>
</dbReference>
<dbReference type="InterPro" id="IPR036890">
    <property type="entry name" value="HATPase_C_sf"/>
</dbReference>
<evidence type="ECO:0000259" key="15">
    <source>
        <dbReference type="PROSITE" id="PS50109"/>
    </source>
</evidence>
<dbReference type="InterPro" id="IPR005467">
    <property type="entry name" value="His_kinase_dom"/>
</dbReference>
<evidence type="ECO:0000256" key="4">
    <source>
        <dbReference type="ARBA" id="ARBA00022475"/>
    </source>
</evidence>
<keyword evidence="12" id="KW-0902">Two-component regulatory system</keyword>
<dbReference type="GO" id="GO:0005524">
    <property type="term" value="F:ATP binding"/>
    <property type="evidence" value="ECO:0007669"/>
    <property type="project" value="UniProtKB-KW"/>
</dbReference>
<feature type="domain" description="Histidine kinase" evidence="15">
    <location>
        <begin position="436"/>
        <end position="541"/>
    </location>
</feature>
<dbReference type="SUPFAM" id="SSF103190">
    <property type="entry name" value="Sensory domain-like"/>
    <property type="match status" value="1"/>
</dbReference>
<dbReference type="Gene3D" id="1.10.287.130">
    <property type="match status" value="1"/>
</dbReference>
<dbReference type="OrthoDB" id="9792686at2"/>
<feature type="transmembrane region" description="Helical" evidence="14">
    <location>
        <begin position="179"/>
        <end position="202"/>
    </location>
</feature>
<comment type="catalytic activity">
    <reaction evidence="1">
        <text>ATP + protein L-histidine = ADP + protein N-phospho-L-histidine.</text>
        <dbReference type="EC" id="2.7.13.3"/>
    </reaction>
</comment>
<protein>
    <recommendedName>
        <fullName evidence="3">histidine kinase</fullName>
        <ecNumber evidence="3">2.7.13.3</ecNumber>
    </recommendedName>
</protein>
<dbReference type="PRINTS" id="PR00344">
    <property type="entry name" value="BCTRLSENSOR"/>
</dbReference>
<name>A0A140SSX7_PROSM</name>
<dbReference type="CDD" id="cd16915">
    <property type="entry name" value="HATPase_DpiB-CitA-like"/>
    <property type="match status" value="1"/>
</dbReference>
<dbReference type="SMART" id="SM00387">
    <property type="entry name" value="HATPase_c"/>
    <property type="match status" value="1"/>
</dbReference>
<evidence type="ECO:0000256" key="13">
    <source>
        <dbReference type="ARBA" id="ARBA00023136"/>
    </source>
</evidence>
<dbReference type="CDD" id="cd00130">
    <property type="entry name" value="PAS"/>
    <property type="match status" value="1"/>
</dbReference>
<dbReference type="Proteomes" id="UP000005012">
    <property type="component" value="Chromosome"/>
</dbReference>
<reference evidence="17" key="2">
    <citation type="submission" date="2012-04" db="EMBL/GenBank/DDBJ databases">
        <title>Complete genome sequence of Providencia stuartii clinical isolate MRSN 2154.</title>
        <authorList>
            <person name="Clifford R.J."/>
            <person name="Hang J."/>
            <person name="Riley M.C."/>
            <person name="Onmus-Leone F."/>
            <person name="Kuschner R.A."/>
            <person name="Lesho E.P."/>
            <person name="Waterman P.E."/>
        </authorList>
    </citation>
    <scope>NUCLEOTIDE SEQUENCE [LARGE SCALE GENOMIC DNA]</scope>
    <source>
        <strain evidence="17">MRSN 2154</strain>
    </source>
</reference>
<dbReference type="GO" id="GO:0007234">
    <property type="term" value="P:osmosensory signaling via phosphorelay pathway"/>
    <property type="evidence" value="ECO:0007669"/>
    <property type="project" value="TreeGrafter"/>
</dbReference>
<accession>A0A140SSX7</accession>
<dbReference type="PROSITE" id="PS50109">
    <property type="entry name" value="HIS_KIN"/>
    <property type="match status" value="1"/>
</dbReference>
<proteinExistence type="predicted"/>
<evidence type="ECO:0000256" key="11">
    <source>
        <dbReference type="ARBA" id="ARBA00022989"/>
    </source>
</evidence>
<evidence type="ECO:0000256" key="9">
    <source>
        <dbReference type="ARBA" id="ARBA00022777"/>
    </source>
</evidence>
<dbReference type="InterPro" id="IPR004358">
    <property type="entry name" value="Sig_transdc_His_kin-like_C"/>
</dbReference>
<dbReference type="KEGG" id="psi:S70_18575"/>
<dbReference type="GO" id="GO:0030295">
    <property type="term" value="F:protein kinase activator activity"/>
    <property type="evidence" value="ECO:0007669"/>
    <property type="project" value="TreeGrafter"/>
</dbReference>
<evidence type="ECO:0000256" key="7">
    <source>
        <dbReference type="ARBA" id="ARBA00022692"/>
    </source>
</evidence>
<dbReference type="Pfam" id="PF17203">
    <property type="entry name" value="sCache_3_2"/>
    <property type="match status" value="1"/>
</dbReference>
<dbReference type="SUPFAM" id="SSF55785">
    <property type="entry name" value="PYP-like sensor domain (PAS domain)"/>
    <property type="match status" value="1"/>
</dbReference>
<evidence type="ECO:0000313" key="16">
    <source>
        <dbReference type="EMBL" id="AFH95516.1"/>
    </source>
</evidence>
<keyword evidence="8" id="KW-0547">Nucleotide-binding</keyword>
<dbReference type="NCBIfam" id="NF011627">
    <property type="entry name" value="PRK15053.1"/>
    <property type="match status" value="1"/>
</dbReference>
<reference evidence="16 17" key="1">
    <citation type="journal article" date="2012" name="J. Bacteriol.">
        <title>Complete Genome Sequence of Providencia stuartii Clinical Isolate MRSN 2154.</title>
        <authorList>
            <person name="Clifford R.J."/>
            <person name="Hang J."/>
            <person name="Riley M.C."/>
            <person name="Onmus-Leone F."/>
            <person name="Kuschner R.A."/>
            <person name="Lesho E.P."/>
            <person name="Waterman P.E."/>
        </authorList>
    </citation>
    <scope>NUCLEOTIDE SEQUENCE [LARGE SCALE GENOMIC DNA]</scope>
    <source>
        <strain evidence="16 17">MRSN 2154</strain>
    </source>
</reference>
<keyword evidence="5" id="KW-0597">Phosphoprotein</keyword>
<keyword evidence="11 14" id="KW-1133">Transmembrane helix</keyword>
<evidence type="ECO:0000256" key="6">
    <source>
        <dbReference type="ARBA" id="ARBA00022679"/>
    </source>
</evidence>
<dbReference type="Pfam" id="PF02518">
    <property type="entry name" value="HATPase_c"/>
    <property type="match status" value="1"/>
</dbReference>
<evidence type="ECO:0000256" key="14">
    <source>
        <dbReference type="SAM" id="Phobius"/>
    </source>
</evidence>
<keyword evidence="7 14" id="KW-0812">Transmembrane</keyword>
<dbReference type="Gene3D" id="3.30.450.20">
    <property type="entry name" value="PAS domain"/>
    <property type="match status" value="2"/>
</dbReference>
<keyword evidence="6" id="KW-0808">Transferase</keyword>
<dbReference type="EMBL" id="CP003488">
    <property type="protein sequence ID" value="AFH95516.1"/>
    <property type="molecule type" value="Genomic_DNA"/>
</dbReference>
<dbReference type="InterPro" id="IPR035965">
    <property type="entry name" value="PAS-like_dom_sf"/>
</dbReference>
<evidence type="ECO:0000313" key="17">
    <source>
        <dbReference type="Proteomes" id="UP000005012"/>
    </source>
</evidence>
<dbReference type="PANTHER" id="PTHR42878">
    <property type="entry name" value="TWO-COMPONENT HISTIDINE KINASE"/>
    <property type="match status" value="1"/>
</dbReference>
<dbReference type="GO" id="GO:0000156">
    <property type="term" value="F:phosphorelay response regulator activity"/>
    <property type="evidence" value="ECO:0007669"/>
    <property type="project" value="TreeGrafter"/>
</dbReference>
<dbReference type="HOGENOM" id="CLU_020211_11_2_6"/>
<sequence>MAKEHQRSLFRKNKSISFSVRVFFLLLLVSVVLTFSLGKYFTDTAENRLMANIRSLAMSQAKLIASMEGIVQSVKTKDIQSLKVIADQLNQDSDYDYVVIGDENSMRLYHPNQEKVGFKMQWNKPGALERGESYFIDGEGSIGNAVRAKTPIFDENNKVIGVVSIGYLTNKIETSRSELFVQTGATFFGVLVILLFLSWAFTRLIQRQMLGMEPEQIAQMVVMQKGIFEAVFEGVIAVDCEGRIININHNARKMLSLSEPSNHLVGRAISELVTPATFFINDISTTQHDVICSFNGLNVIANRIALHDENHLIGAVISFRSQNDIESLNSQLTQVRQYVENLRSLRHEHLNWMSTLSGLLQMKEYDQALAMIKGESESQQQLIDSLRKQFADKQVAGLLFGKYHRARELGVQLVFIEGCQLSSLPPLLSSTEFCAILGNLLDNAFEASLKNNEGNKQVELYLSDEGSEFVIEVADQGCGFPAEMKERWFERGMTTKTESVDGHGIGLYLVASYVKRCDGVVIIEDNQPHGTLFSIFIPKVKMQND</sequence>
<dbReference type="InterPro" id="IPR016120">
    <property type="entry name" value="Sig_transdc_His_kin_SpoOB"/>
</dbReference>
<dbReference type="InterPro" id="IPR033463">
    <property type="entry name" value="sCache_3"/>
</dbReference>
<keyword evidence="13 14" id="KW-0472">Membrane</keyword>
<dbReference type="AlphaFoldDB" id="A0A140SSX7"/>
<dbReference type="InterPro" id="IPR003594">
    <property type="entry name" value="HATPase_dom"/>
</dbReference>
<organism evidence="16 17">
    <name type="scientific">Providencia stuartii (strain MRSN 2154)</name>
    <dbReference type="NCBI Taxonomy" id="1157951"/>
    <lineage>
        <taxon>Bacteria</taxon>
        <taxon>Pseudomonadati</taxon>
        <taxon>Pseudomonadota</taxon>
        <taxon>Gammaproteobacteria</taxon>
        <taxon>Enterobacterales</taxon>
        <taxon>Morganellaceae</taxon>
        <taxon>Providencia</taxon>
    </lineage>
</organism>
<comment type="subcellular location">
    <subcellularLocation>
        <location evidence="2">Cell membrane</location>
        <topology evidence="2">Multi-pass membrane protein</topology>
    </subcellularLocation>
</comment>
<evidence type="ECO:0000256" key="8">
    <source>
        <dbReference type="ARBA" id="ARBA00022741"/>
    </source>
</evidence>
<dbReference type="Pfam" id="PF14689">
    <property type="entry name" value="SPOB_a"/>
    <property type="match status" value="1"/>
</dbReference>
<dbReference type="PATRIC" id="fig|1157951.4.peg.3728"/>
<evidence type="ECO:0000256" key="1">
    <source>
        <dbReference type="ARBA" id="ARBA00000085"/>
    </source>
</evidence>
<evidence type="ECO:0000256" key="3">
    <source>
        <dbReference type="ARBA" id="ARBA00012438"/>
    </source>
</evidence>
<dbReference type="InterPro" id="IPR050351">
    <property type="entry name" value="BphY/WalK/GraS-like"/>
</dbReference>
<dbReference type="GeneID" id="93519759"/>
<gene>
    <name evidence="16" type="primary">dpiB</name>
    <name evidence="16" type="ordered locus">S70_18575</name>
</gene>
<dbReference type="EC" id="2.7.13.3" evidence="3"/>
<keyword evidence="10" id="KW-0067">ATP-binding</keyword>